<dbReference type="InterPro" id="IPR007110">
    <property type="entry name" value="Ig-like_dom"/>
</dbReference>
<dbReference type="Proteomes" id="UP000271162">
    <property type="component" value="Unassembled WGS sequence"/>
</dbReference>
<dbReference type="SUPFAM" id="SSF48726">
    <property type="entry name" value="Immunoglobulin"/>
    <property type="match status" value="4"/>
</dbReference>
<dbReference type="WBParaSite" id="NBR_0002231501-mRNA-1">
    <property type="protein sequence ID" value="NBR_0002231501-mRNA-1"/>
    <property type="gene ID" value="NBR_0002231501"/>
</dbReference>
<evidence type="ECO:0000259" key="3">
    <source>
        <dbReference type="PROSITE" id="PS50835"/>
    </source>
</evidence>
<dbReference type="InterPro" id="IPR050964">
    <property type="entry name" value="Striated_Muscle_Regulatory"/>
</dbReference>
<keyword evidence="2" id="KW-1015">Disulfide bond</keyword>
<evidence type="ECO:0000256" key="1">
    <source>
        <dbReference type="ARBA" id="ARBA00022737"/>
    </source>
</evidence>
<dbReference type="Pfam" id="PF07679">
    <property type="entry name" value="I-set"/>
    <property type="match status" value="3"/>
</dbReference>
<dbReference type="PANTHER" id="PTHR13817">
    <property type="entry name" value="TITIN"/>
    <property type="match status" value="1"/>
</dbReference>
<sequence length="373" mass="41037">MKVKYEEETGKTSIRIYKPQISQSGTVRVTAENAYGKAEATATLKVDRRAEVPKFTSNMDDRQVNEGDTVKYTSTVEGYPEPTVEWLLNGEPVGKHANITVTDDAGKHTIEIKEITPEQAGELSCQNTATMLFQSQASNSSGMKKQNVQLSVKRVGEAPTFAKNLEDRLVTEGEVTLMEAKLNEVKPKPTVTWLRDGKEFTSDDHFQLSHADDGTLLLKIITTNMEDKSRITIKAENYFGSVGGKTTMVCETEDTEIKNADGVYSLTIHGVTADMTGKIKCVAYNKMGEVSTEGPLKVVAPIPVEFETSLCDATCREGDTLKLKAVLLGEPTPVVSWYVNGKKLEESQNIKIHSEKGTYTVTIKDITCDYSGK</sequence>
<dbReference type="STRING" id="27835.A0A0N4YYJ3"/>
<reference evidence="6" key="1">
    <citation type="submission" date="2017-02" db="UniProtKB">
        <authorList>
            <consortium name="WormBaseParasite"/>
        </authorList>
    </citation>
    <scope>IDENTIFICATION</scope>
</reference>
<dbReference type="Gene3D" id="2.60.40.10">
    <property type="entry name" value="Immunoglobulins"/>
    <property type="match status" value="5"/>
</dbReference>
<proteinExistence type="predicted"/>
<dbReference type="OMA" id="TTMVCET"/>
<evidence type="ECO:0000313" key="6">
    <source>
        <dbReference type="WBParaSite" id="NBR_0002231501-mRNA-1"/>
    </source>
</evidence>
<dbReference type="PROSITE" id="PS50835">
    <property type="entry name" value="IG_LIKE"/>
    <property type="match status" value="3"/>
</dbReference>
<dbReference type="PANTHER" id="PTHR13817:SF171">
    <property type="entry name" value="STRETCHIN-MLCK, ISOFORM U"/>
    <property type="match status" value="1"/>
</dbReference>
<dbReference type="InterPro" id="IPR036179">
    <property type="entry name" value="Ig-like_dom_sf"/>
</dbReference>
<keyword evidence="1" id="KW-0677">Repeat</keyword>
<feature type="domain" description="Ig-like" evidence="3">
    <location>
        <begin position="53"/>
        <end position="149"/>
    </location>
</feature>
<protein>
    <submittedName>
        <fullName evidence="6">Immunoglobulin I-set domain protein</fullName>
    </submittedName>
</protein>
<name>A0A0N4YYJ3_NIPBR</name>
<evidence type="ECO:0000313" key="4">
    <source>
        <dbReference type="EMBL" id="VDL87064.1"/>
    </source>
</evidence>
<organism evidence="6">
    <name type="scientific">Nippostrongylus brasiliensis</name>
    <name type="common">Rat hookworm</name>
    <dbReference type="NCBI Taxonomy" id="27835"/>
    <lineage>
        <taxon>Eukaryota</taxon>
        <taxon>Metazoa</taxon>
        <taxon>Ecdysozoa</taxon>
        <taxon>Nematoda</taxon>
        <taxon>Chromadorea</taxon>
        <taxon>Rhabditida</taxon>
        <taxon>Rhabditina</taxon>
        <taxon>Rhabditomorpha</taxon>
        <taxon>Strongyloidea</taxon>
        <taxon>Heligmosomidae</taxon>
        <taxon>Nippostrongylus</taxon>
    </lineage>
</organism>
<dbReference type="FunFam" id="2.60.40.10:FF:000344">
    <property type="entry name" value="Muscle M-line assembly protein unc-89"/>
    <property type="match status" value="1"/>
</dbReference>
<gene>
    <name evidence="4" type="ORF">NBR_LOCUS22316</name>
</gene>
<dbReference type="InterPro" id="IPR013098">
    <property type="entry name" value="Ig_I-set"/>
</dbReference>
<reference evidence="4 5" key="2">
    <citation type="submission" date="2018-11" db="EMBL/GenBank/DDBJ databases">
        <authorList>
            <consortium name="Pathogen Informatics"/>
        </authorList>
    </citation>
    <scope>NUCLEOTIDE SEQUENCE [LARGE SCALE GENOMIC DNA]</scope>
</reference>
<dbReference type="InterPro" id="IPR003599">
    <property type="entry name" value="Ig_sub"/>
</dbReference>
<dbReference type="InterPro" id="IPR013783">
    <property type="entry name" value="Ig-like_fold"/>
</dbReference>
<dbReference type="EMBL" id="UYSL01027781">
    <property type="protein sequence ID" value="VDL87064.1"/>
    <property type="molecule type" value="Genomic_DNA"/>
</dbReference>
<accession>A0A0N4YYJ3</accession>
<dbReference type="AlphaFoldDB" id="A0A0N4YYJ3"/>
<evidence type="ECO:0000256" key="2">
    <source>
        <dbReference type="ARBA" id="ARBA00023157"/>
    </source>
</evidence>
<feature type="domain" description="Ig-like" evidence="3">
    <location>
        <begin position="303"/>
        <end position="373"/>
    </location>
</feature>
<keyword evidence="5" id="KW-1185">Reference proteome</keyword>
<feature type="domain" description="Ig-like" evidence="3">
    <location>
        <begin position="159"/>
        <end position="297"/>
    </location>
</feature>
<dbReference type="SMART" id="SM00409">
    <property type="entry name" value="IG"/>
    <property type="match status" value="2"/>
</dbReference>
<evidence type="ECO:0000313" key="5">
    <source>
        <dbReference type="Proteomes" id="UP000271162"/>
    </source>
</evidence>